<dbReference type="PANTHER" id="PTHR33112">
    <property type="entry name" value="DOMAIN PROTEIN, PUTATIVE-RELATED"/>
    <property type="match status" value="1"/>
</dbReference>
<proteinExistence type="predicted"/>
<comment type="caution">
    <text evidence="1">The sequence shown here is derived from an EMBL/GenBank/DDBJ whole genome shotgun (WGS) entry which is preliminary data.</text>
</comment>
<evidence type="ECO:0000313" key="2">
    <source>
        <dbReference type="Proteomes" id="UP001392437"/>
    </source>
</evidence>
<organism evidence="1 2">
    <name type="scientific">Apiospora kogelbergensis</name>
    <dbReference type="NCBI Taxonomy" id="1337665"/>
    <lineage>
        <taxon>Eukaryota</taxon>
        <taxon>Fungi</taxon>
        <taxon>Dikarya</taxon>
        <taxon>Ascomycota</taxon>
        <taxon>Pezizomycotina</taxon>
        <taxon>Sordariomycetes</taxon>
        <taxon>Xylariomycetidae</taxon>
        <taxon>Amphisphaeriales</taxon>
        <taxon>Apiosporaceae</taxon>
        <taxon>Apiospora</taxon>
    </lineage>
</organism>
<dbReference type="PANTHER" id="PTHR33112:SF10">
    <property type="entry name" value="TOL"/>
    <property type="match status" value="1"/>
</dbReference>
<dbReference type="EMBL" id="JAQQWP010000003">
    <property type="protein sequence ID" value="KAK8124052.1"/>
    <property type="molecule type" value="Genomic_DNA"/>
</dbReference>
<keyword evidence="2" id="KW-1185">Reference proteome</keyword>
<accession>A0AAW0R5A7</accession>
<evidence type="ECO:0008006" key="3">
    <source>
        <dbReference type="Google" id="ProtNLM"/>
    </source>
</evidence>
<reference evidence="1 2" key="1">
    <citation type="submission" date="2023-01" db="EMBL/GenBank/DDBJ databases">
        <title>Analysis of 21 Apiospora genomes using comparative genomics revels a genus with tremendous synthesis potential of carbohydrate active enzymes and secondary metabolites.</title>
        <authorList>
            <person name="Sorensen T."/>
        </authorList>
    </citation>
    <scope>NUCLEOTIDE SEQUENCE [LARGE SCALE GENOMIC DNA]</scope>
    <source>
        <strain evidence="1 2">CBS 117206</strain>
    </source>
</reference>
<name>A0AAW0R5A7_9PEZI</name>
<protein>
    <recommendedName>
        <fullName evidence="3">Heterokaryon incompatibility domain-containing protein</fullName>
    </recommendedName>
</protein>
<dbReference type="AlphaFoldDB" id="A0AAW0R5A7"/>
<evidence type="ECO:0000313" key="1">
    <source>
        <dbReference type="EMBL" id="KAK8124052.1"/>
    </source>
</evidence>
<dbReference type="Proteomes" id="UP001392437">
    <property type="component" value="Unassembled WGS sequence"/>
</dbReference>
<gene>
    <name evidence="1" type="ORF">PG999_003970</name>
</gene>
<sequence>MEVKLEGLPYTYHVLDGSIWSNEVDSGPLNQRGWVFQERHLARRVLYFGKTQMAWGCKEKRALEMFPTGIPSCSIQPDREFDLMGNMTQATSNITPLGLPGFVKDWQDLLEDYSTCEFSFPRDKLMALEGISTQLAIARPGDSYFAGAWKSTALFDLPWHRHQDDRDEYPATDTSERAPSWSWACVDGAIQFPLAQEVFPRVRECYAQVKTLAGHSVTIGDNVRTVGSIQMEASCLPLRLQLSEQNDIIGFYGPGFRFSTTNGPLQSAIYLECADQVACLLSNAGKLLLIPLFSTVNFIYCIVVWKIRGVSEHRRVGAVNIALMELTDEETRGTRDILQQDIDHPLPGMLPDNLSEKWNLPALRLVLSLKQKPLFRCVNIS</sequence>